<sequence length="255" mass="27949">MPPRKSNVSVVTNGEGGEVATPTSNTKSRDQNGLSVEELNLPRTMVQRLAKGVLPSNTQIQRDALLAISKSATVFVNFLASQAGENAAASGKKTIMPHDVYAALKENEYDSFIDRVKEETIKYNEIQCDKRNTYRRTKAAEKKAADSGGATNGEAMDEDGQAKVNGTNGTAEEDGERPAKKLRREDGEEGEDGEEDEPDMFEPDDDIVEEEDSAEEEVEEEIEEDEPDDADEGMEDEEARANGIRDEALDEPDSD</sequence>
<dbReference type="GO" id="GO:0046982">
    <property type="term" value="F:protein heterodimerization activity"/>
    <property type="evidence" value="ECO:0007669"/>
    <property type="project" value="InterPro"/>
</dbReference>
<dbReference type="AlphaFoldDB" id="A0A6A6G6H3"/>
<evidence type="ECO:0000259" key="7">
    <source>
        <dbReference type="Pfam" id="PF00808"/>
    </source>
</evidence>
<keyword evidence="3" id="KW-0539">Nucleus</keyword>
<evidence type="ECO:0000256" key="2">
    <source>
        <dbReference type="ARBA" id="ARBA00022705"/>
    </source>
</evidence>
<evidence type="ECO:0000256" key="3">
    <source>
        <dbReference type="ARBA" id="ARBA00023242"/>
    </source>
</evidence>
<feature type="region of interest" description="Disordered" evidence="6">
    <location>
        <begin position="1"/>
        <end position="35"/>
    </location>
</feature>
<reference evidence="9" key="1">
    <citation type="journal article" date="2020" name="Stud. Mycol.">
        <title>101 Dothideomycetes genomes: A test case for predicting lifestyles and emergence of pathogens.</title>
        <authorList>
            <person name="Haridas S."/>
            <person name="Albert R."/>
            <person name="Binder M."/>
            <person name="Bloem J."/>
            <person name="LaButti K."/>
            <person name="Salamov A."/>
            <person name="Andreopoulos B."/>
            <person name="Baker S."/>
            <person name="Barry K."/>
            <person name="Bills G."/>
            <person name="Bluhm B."/>
            <person name="Cannon C."/>
            <person name="Castanera R."/>
            <person name="Culley D."/>
            <person name="Daum C."/>
            <person name="Ezra D."/>
            <person name="Gonzalez J."/>
            <person name="Henrissat B."/>
            <person name="Kuo A."/>
            <person name="Liang C."/>
            <person name="Lipzen A."/>
            <person name="Lutzoni F."/>
            <person name="Magnuson J."/>
            <person name="Mondo S."/>
            <person name="Nolan M."/>
            <person name="Ohm R."/>
            <person name="Pangilinan J."/>
            <person name="Park H.-J."/>
            <person name="Ramirez L."/>
            <person name="Alfaro M."/>
            <person name="Sun H."/>
            <person name="Tritt A."/>
            <person name="Yoshinaga Y."/>
            <person name="Zwiers L.-H."/>
            <person name="Turgeon B."/>
            <person name="Goodwin S."/>
            <person name="Spatafora J."/>
            <person name="Crous P."/>
            <person name="Grigoriev I."/>
        </authorList>
    </citation>
    <scope>NUCLEOTIDE SEQUENCE [LARGE SCALE GENOMIC DNA]</scope>
    <source>
        <strain evidence="9">CECT 20119</strain>
    </source>
</reference>
<dbReference type="SUPFAM" id="SSF47113">
    <property type="entry name" value="Histone-fold"/>
    <property type="match status" value="1"/>
</dbReference>
<keyword evidence="2" id="KW-0235">DNA replication</keyword>
<evidence type="ECO:0000313" key="8">
    <source>
        <dbReference type="EMBL" id="KAF2221224.1"/>
    </source>
</evidence>
<feature type="compositionally biased region" description="Polar residues" evidence="6">
    <location>
        <begin position="21"/>
        <end position="34"/>
    </location>
</feature>
<dbReference type="CDD" id="cd22928">
    <property type="entry name" value="HFD_POLE3_DPB4"/>
    <property type="match status" value="1"/>
</dbReference>
<dbReference type="OrthoDB" id="1707486at2759"/>
<dbReference type="Pfam" id="PF00808">
    <property type="entry name" value="CBFD_NFYB_HMF"/>
    <property type="match status" value="1"/>
</dbReference>
<feature type="region of interest" description="Disordered" evidence="6">
    <location>
        <begin position="139"/>
        <end position="255"/>
    </location>
</feature>
<proteinExistence type="predicted"/>
<dbReference type="GO" id="GO:0008622">
    <property type="term" value="C:epsilon DNA polymerase complex"/>
    <property type="evidence" value="ECO:0007669"/>
    <property type="project" value="TreeGrafter"/>
</dbReference>
<dbReference type="GO" id="GO:0031507">
    <property type="term" value="P:heterochromatin formation"/>
    <property type="evidence" value="ECO:0007669"/>
    <property type="project" value="TreeGrafter"/>
</dbReference>
<keyword evidence="9" id="KW-1185">Reference proteome</keyword>
<feature type="compositionally biased region" description="Basic and acidic residues" evidence="6">
    <location>
        <begin position="176"/>
        <end position="186"/>
    </location>
</feature>
<dbReference type="PANTHER" id="PTHR46172">
    <property type="entry name" value="DNA POLYMERASE EPSILON SUBUNIT 3"/>
    <property type="match status" value="1"/>
</dbReference>
<evidence type="ECO:0000313" key="9">
    <source>
        <dbReference type="Proteomes" id="UP000799538"/>
    </source>
</evidence>
<feature type="compositionally biased region" description="Acidic residues" evidence="6">
    <location>
        <begin position="187"/>
        <end position="238"/>
    </location>
</feature>
<dbReference type="InterPro" id="IPR003958">
    <property type="entry name" value="CBFA_NFYB_domain"/>
</dbReference>
<dbReference type="InterPro" id="IPR009072">
    <property type="entry name" value="Histone-fold"/>
</dbReference>
<dbReference type="Proteomes" id="UP000799538">
    <property type="component" value="Unassembled WGS sequence"/>
</dbReference>
<dbReference type="Gene3D" id="1.10.20.10">
    <property type="entry name" value="Histone, subunit A"/>
    <property type="match status" value="1"/>
</dbReference>
<dbReference type="EMBL" id="ML992511">
    <property type="protein sequence ID" value="KAF2221224.1"/>
    <property type="molecule type" value="Genomic_DNA"/>
</dbReference>
<evidence type="ECO:0000256" key="1">
    <source>
        <dbReference type="ARBA" id="ARBA00004123"/>
    </source>
</evidence>
<dbReference type="GO" id="GO:0006272">
    <property type="term" value="P:leading strand elongation"/>
    <property type="evidence" value="ECO:0007669"/>
    <property type="project" value="TreeGrafter"/>
</dbReference>
<protein>
    <recommendedName>
        <fullName evidence="4">DNA polymerase epsilon subunit D</fullName>
    </recommendedName>
    <alternativeName>
        <fullName evidence="5">DNA polymerase II subunit D</fullName>
    </alternativeName>
</protein>
<evidence type="ECO:0000256" key="6">
    <source>
        <dbReference type="SAM" id="MobiDB-lite"/>
    </source>
</evidence>
<accession>A0A6A6G6H3</accession>
<evidence type="ECO:0000256" key="4">
    <source>
        <dbReference type="ARBA" id="ARBA00039775"/>
    </source>
</evidence>
<evidence type="ECO:0000256" key="5">
    <source>
        <dbReference type="ARBA" id="ARBA00042096"/>
    </source>
</evidence>
<feature type="compositionally biased region" description="Polar residues" evidence="6">
    <location>
        <begin position="1"/>
        <end position="12"/>
    </location>
</feature>
<name>A0A6A6G6H3_9PEZI</name>
<dbReference type="GO" id="GO:0031490">
    <property type="term" value="F:chromatin DNA binding"/>
    <property type="evidence" value="ECO:0007669"/>
    <property type="project" value="TreeGrafter"/>
</dbReference>
<dbReference type="GO" id="GO:0006974">
    <property type="term" value="P:DNA damage response"/>
    <property type="evidence" value="ECO:0007669"/>
    <property type="project" value="TreeGrafter"/>
</dbReference>
<feature type="domain" description="Transcription factor CBF/NF-Y/archaeal histone" evidence="7">
    <location>
        <begin position="40"/>
        <end position="104"/>
    </location>
</feature>
<dbReference type="GO" id="GO:0008623">
    <property type="term" value="C:CHRAC"/>
    <property type="evidence" value="ECO:0007669"/>
    <property type="project" value="TreeGrafter"/>
</dbReference>
<gene>
    <name evidence="8" type="ORF">BDZ85DRAFT_321166</name>
</gene>
<comment type="subcellular location">
    <subcellularLocation>
        <location evidence="1">Nucleus</location>
    </subcellularLocation>
</comment>
<dbReference type="InterPro" id="IPR051377">
    <property type="entry name" value="DNA_Pol-Epsilon_Subunit"/>
</dbReference>
<organism evidence="8 9">
    <name type="scientific">Elsinoe ampelina</name>
    <dbReference type="NCBI Taxonomy" id="302913"/>
    <lineage>
        <taxon>Eukaryota</taxon>
        <taxon>Fungi</taxon>
        <taxon>Dikarya</taxon>
        <taxon>Ascomycota</taxon>
        <taxon>Pezizomycotina</taxon>
        <taxon>Dothideomycetes</taxon>
        <taxon>Dothideomycetidae</taxon>
        <taxon>Myriangiales</taxon>
        <taxon>Elsinoaceae</taxon>
        <taxon>Elsinoe</taxon>
    </lineage>
</organism>
<dbReference type="PANTHER" id="PTHR46172:SF1">
    <property type="entry name" value="DNA POLYMERASE EPSILON SUBUNIT 3"/>
    <property type="match status" value="1"/>
</dbReference>